<evidence type="ECO:0000313" key="3">
    <source>
        <dbReference type="Proteomes" id="UP000008207"/>
    </source>
</evidence>
<sequence>MHTLRFAVVSFIISTLVAAAAMVAMDRDARYRLAGALQVAPATRVEAQAK</sequence>
<name>B8ICM8_METNO</name>
<dbReference type="RefSeq" id="WP_015929119.1">
    <property type="nucleotide sequence ID" value="NC_011894.1"/>
</dbReference>
<keyword evidence="1" id="KW-1133">Transmembrane helix</keyword>
<dbReference type="EMBL" id="CP001349">
    <property type="protein sequence ID" value="ACL57439.1"/>
    <property type="molecule type" value="Genomic_DNA"/>
</dbReference>
<keyword evidence="3" id="KW-1185">Reference proteome</keyword>
<protein>
    <submittedName>
        <fullName evidence="2">Uncharacterized protein</fullName>
    </submittedName>
</protein>
<proteinExistence type="predicted"/>
<dbReference type="AlphaFoldDB" id="B8ICM8"/>
<dbReference type="HOGENOM" id="CLU_3119678_0_0_5"/>
<dbReference type="KEGG" id="mno:Mnod_2469"/>
<keyword evidence="1" id="KW-0472">Membrane</keyword>
<feature type="transmembrane region" description="Helical" evidence="1">
    <location>
        <begin position="6"/>
        <end position="25"/>
    </location>
</feature>
<accession>B8ICM8</accession>
<evidence type="ECO:0000313" key="2">
    <source>
        <dbReference type="EMBL" id="ACL57439.1"/>
    </source>
</evidence>
<organism evidence="2 3">
    <name type="scientific">Methylobacterium nodulans (strain LMG 21967 / CNCM I-2342 / ORS 2060)</name>
    <dbReference type="NCBI Taxonomy" id="460265"/>
    <lineage>
        <taxon>Bacteria</taxon>
        <taxon>Pseudomonadati</taxon>
        <taxon>Pseudomonadota</taxon>
        <taxon>Alphaproteobacteria</taxon>
        <taxon>Hyphomicrobiales</taxon>
        <taxon>Methylobacteriaceae</taxon>
        <taxon>Methylobacterium</taxon>
    </lineage>
</organism>
<reference evidence="2 3" key="1">
    <citation type="submission" date="2009-01" db="EMBL/GenBank/DDBJ databases">
        <title>Complete sequence of chromosome of Methylobacterium nodulans ORS 2060.</title>
        <authorList>
            <consortium name="US DOE Joint Genome Institute"/>
            <person name="Lucas S."/>
            <person name="Copeland A."/>
            <person name="Lapidus A."/>
            <person name="Glavina del Rio T."/>
            <person name="Dalin E."/>
            <person name="Tice H."/>
            <person name="Bruce D."/>
            <person name="Goodwin L."/>
            <person name="Pitluck S."/>
            <person name="Sims D."/>
            <person name="Brettin T."/>
            <person name="Detter J.C."/>
            <person name="Han C."/>
            <person name="Larimer F."/>
            <person name="Land M."/>
            <person name="Hauser L."/>
            <person name="Kyrpides N."/>
            <person name="Ivanova N."/>
            <person name="Marx C.J."/>
            <person name="Richardson P."/>
        </authorList>
    </citation>
    <scope>NUCLEOTIDE SEQUENCE [LARGE SCALE GENOMIC DNA]</scope>
    <source>
        <strain evidence="3">LMG 21967 / CNCM I-2342 / ORS 2060</strain>
    </source>
</reference>
<keyword evidence="1" id="KW-0812">Transmembrane</keyword>
<gene>
    <name evidence="2" type="ordered locus">Mnod_2469</name>
</gene>
<evidence type="ECO:0000256" key="1">
    <source>
        <dbReference type="SAM" id="Phobius"/>
    </source>
</evidence>
<dbReference type="Proteomes" id="UP000008207">
    <property type="component" value="Chromosome"/>
</dbReference>